<dbReference type="AlphaFoldDB" id="A0A0E9W1X2"/>
<feature type="region of interest" description="Disordered" evidence="1">
    <location>
        <begin position="1"/>
        <end position="21"/>
    </location>
</feature>
<reference evidence="3" key="2">
    <citation type="journal article" date="2015" name="Fish Shellfish Immunol.">
        <title>Early steps in the European eel (Anguilla anguilla)-Vibrio vulnificus interaction in the gills: Role of the RtxA13 toxin.</title>
        <authorList>
            <person name="Callol A."/>
            <person name="Pajuelo D."/>
            <person name="Ebbesson L."/>
            <person name="Teles M."/>
            <person name="MacKenzie S."/>
            <person name="Amaro C."/>
        </authorList>
    </citation>
    <scope>NUCLEOTIDE SEQUENCE</scope>
</reference>
<proteinExistence type="predicted"/>
<evidence type="ECO:0000313" key="3">
    <source>
        <dbReference type="EMBL" id="JAH84379.1"/>
    </source>
</evidence>
<name>A0A0E9W1X2_ANGAN</name>
<protein>
    <submittedName>
        <fullName evidence="3">Uncharacterized protein</fullName>
    </submittedName>
</protein>
<dbReference type="EMBL" id="GBXM01024198">
    <property type="protein sequence ID" value="JAH84379.1"/>
    <property type="molecule type" value="Transcribed_RNA"/>
</dbReference>
<keyword evidence="2" id="KW-1133">Transmembrane helix</keyword>
<sequence length="49" mass="5848">MAASQNHQKRSQNQSFSLDRRQCSRVVDDRSFIFSISNLFFFFLSISWN</sequence>
<feature type="transmembrane region" description="Helical" evidence="2">
    <location>
        <begin position="31"/>
        <end position="48"/>
    </location>
</feature>
<evidence type="ECO:0000256" key="2">
    <source>
        <dbReference type="SAM" id="Phobius"/>
    </source>
</evidence>
<accession>A0A0E9W1X2</accession>
<keyword evidence="2" id="KW-0472">Membrane</keyword>
<organism evidence="3">
    <name type="scientific">Anguilla anguilla</name>
    <name type="common">European freshwater eel</name>
    <name type="synonym">Muraena anguilla</name>
    <dbReference type="NCBI Taxonomy" id="7936"/>
    <lineage>
        <taxon>Eukaryota</taxon>
        <taxon>Metazoa</taxon>
        <taxon>Chordata</taxon>
        <taxon>Craniata</taxon>
        <taxon>Vertebrata</taxon>
        <taxon>Euteleostomi</taxon>
        <taxon>Actinopterygii</taxon>
        <taxon>Neopterygii</taxon>
        <taxon>Teleostei</taxon>
        <taxon>Anguilliformes</taxon>
        <taxon>Anguillidae</taxon>
        <taxon>Anguilla</taxon>
    </lineage>
</organism>
<keyword evidence="2" id="KW-0812">Transmembrane</keyword>
<feature type="compositionally biased region" description="Polar residues" evidence="1">
    <location>
        <begin position="1"/>
        <end position="17"/>
    </location>
</feature>
<reference evidence="3" key="1">
    <citation type="submission" date="2014-11" db="EMBL/GenBank/DDBJ databases">
        <authorList>
            <person name="Amaro Gonzalez C."/>
        </authorList>
    </citation>
    <scope>NUCLEOTIDE SEQUENCE</scope>
</reference>
<evidence type="ECO:0000256" key="1">
    <source>
        <dbReference type="SAM" id="MobiDB-lite"/>
    </source>
</evidence>